<evidence type="ECO:0000313" key="4">
    <source>
        <dbReference type="Proteomes" id="UP000693946"/>
    </source>
</evidence>
<keyword evidence="2" id="KW-0732">Signal</keyword>
<dbReference type="EMBL" id="JAGKHQ010000012">
    <property type="protein sequence ID" value="KAG7502094.1"/>
    <property type="molecule type" value="Genomic_DNA"/>
</dbReference>
<sequence length="419" mass="47465">MLTSVLLLALTLSGIRALPIAARPGSQTTSSLQLDSDSDSGLVPGDDGTPSRFPGQVQRDISDMSRRVAFIRASLGNGFGEMERRHWLNQDREETRPLNYPSLYKRERESINKVFLCPSVPDDVPAQKIQTGGWVRVELTSDPHLPQGFRQGTEPVHQIPEGFRQGTEPVHQIPEGFRQGTEPVYKISDGFRQGTEPMMSIPEGFRQGTEPIHKIPEGFRQGTEPMMSIPEGFRQGSELVYKIPDGFRQGTEPVHQIPEGFRQGTEPVHQISEGFRQGTEPVHQIPDGFRQGTEPMSIPDVDEVEEPSAFHLPDGFSREPNPFIRSQRVLDREPKSRGQSQMALDRGVNLFIRSLMDSDRELNPCCQSHMVLDREPSLFIRSQMVFDREQNLCLSQMWMRWKNPVLFISQKVSDRELNP</sequence>
<comment type="caution">
    <text evidence="3">The sequence shown here is derived from an EMBL/GenBank/DDBJ whole genome shotgun (WGS) entry which is preliminary data.</text>
</comment>
<feature type="chain" id="PRO_5043574384" evidence="2">
    <location>
        <begin position="18"/>
        <end position="419"/>
    </location>
</feature>
<feature type="region of interest" description="Disordered" evidence="1">
    <location>
        <begin position="26"/>
        <end position="53"/>
    </location>
</feature>
<evidence type="ECO:0000256" key="2">
    <source>
        <dbReference type="SAM" id="SignalP"/>
    </source>
</evidence>
<gene>
    <name evidence="3" type="ORF">JOB18_013559</name>
</gene>
<dbReference type="AlphaFoldDB" id="A0AAV6R9K4"/>
<feature type="signal peptide" evidence="2">
    <location>
        <begin position="1"/>
        <end position="17"/>
    </location>
</feature>
<accession>A0AAV6R9K4</accession>
<organism evidence="3 4">
    <name type="scientific">Solea senegalensis</name>
    <name type="common">Senegalese sole</name>
    <dbReference type="NCBI Taxonomy" id="28829"/>
    <lineage>
        <taxon>Eukaryota</taxon>
        <taxon>Metazoa</taxon>
        <taxon>Chordata</taxon>
        <taxon>Craniata</taxon>
        <taxon>Vertebrata</taxon>
        <taxon>Euteleostomi</taxon>
        <taxon>Actinopterygii</taxon>
        <taxon>Neopterygii</taxon>
        <taxon>Teleostei</taxon>
        <taxon>Neoteleostei</taxon>
        <taxon>Acanthomorphata</taxon>
        <taxon>Carangaria</taxon>
        <taxon>Pleuronectiformes</taxon>
        <taxon>Pleuronectoidei</taxon>
        <taxon>Soleidae</taxon>
        <taxon>Solea</taxon>
    </lineage>
</organism>
<feature type="compositionally biased region" description="Low complexity" evidence="1">
    <location>
        <begin position="26"/>
        <end position="42"/>
    </location>
</feature>
<evidence type="ECO:0000256" key="1">
    <source>
        <dbReference type="SAM" id="MobiDB-lite"/>
    </source>
</evidence>
<keyword evidence="4" id="KW-1185">Reference proteome</keyword>
<dbReference type="Proteomes" id="UP000693946">
    <property type="component" value="Linkage Group LG2"/>
</dbReference>
<proteinExistence type="predicted"/>
<evidence type="ECO:0000313" key="3">
    <source>
        <dbReference type="EMBL" id="KAG7502094.1"/>
    </source>
</evidence>
<reference evidence="3 4" key="1">
    <citation type="journal article" date="2021" name="Sci. Rep.">
        <title>Chromosome anchoring in Senegalese sole (Solea senegalensis) reveals sex-associated markers and genome rearrangements in flatfish.</title>
        <authorList>
            <person name="Guerrero-Cozar I."/>
            <person name="Gomez-Garrido J."/>
            <person name="Berbel C."/>
            <person name="Martinez-Blanch J.F."/>
            <person name="Alioto T."/>
            <person name="Claros M.G."/>
            <person name="Gagnaire P.A."/>
            <person name="Manchado M."/>
        </authorList>
    </citation>
    <scope>NUCLEOTIDE SEQUENCE [LARGE SCALE GENOMIC DNA]</scope>
    <source>
        <strain evidence="3">Sse05_10M</strain>
    </source>
</reference>
<protein>
    <submittedName>
        <fullName evidence="3">Uncharacterized protein</fullName>
    </submittedName>
</protein>
<name>A0AAV6R9K4_SOLSE</name>